<organism evidence="4 5">
    <name type="scientific">Campylobacter avium LMG 24591</name>
    <dbReference type="NCBI Taxonomy" id="522484"/>
    <lineage>
        <taxon>Bacteria</taxon>
        <taxon>Pseudomonadati</taxon>
        <taxon>Campylobacterota</taxon>
        <taxon>Epsilonproteobacteria</taxon>
        <taxon>Campylobacterales</taxon>
        <taxon>Campylobacteraceae</taxon>
        <taxon>Campylobacter</taxon>
    </lineage>
</organism>
<dbReference type="Gene3D" id="3.40.50.2000">
    <property type="entry name" value="Glycogen Phosphorylase B"/>
    <property type="match status" value="2"/>
</dbReference>
<dbReference type="CDD" id="cd03811">
    <property type="entry name" value="GT4_GT28_WabH-like"/>
    <property type="match status" value="1"/>
</dbReference>
<dbReference type="PANTHER" id="PTHR46401:SF2">
    <property type="entry name" value="GLYCOSYLTRANSFERASE WBBK-RELATED"/>
    <property type="match status" value="1"/>
</dbReference>
<dbReference type="PANTHER" id="PTHR46401">
    <property type="entry name" value="GLYCOSYLTRANSFERASE WBBK-RELATED"/>
    <property type="match status" value="1"/>
</dbReference>
<feature type="domain" description="Glycosyl transferase family 1" evidence="2">
    <location>
        <begin position="183"/>
        <end position="344"/>
    </location>
</feature>
<gene>
    <name evidence="4" type="primary">pglJ</name>
    <name evidence="4" type="ORF">CAV_0410</name>
</gene>
<evidence type="ECO:0000313" key="5">
    <source>
        <dbReference type="Proteomes" id="UP000201169"/>
    </source>
</evidence>
<proteinExistence type="predicted"/>
<dbReference type="Pfam" id="PF00534">
    <property type="entry name" value="Glycos_transf_1"/>
    <property type="match status" value="1"/>
</dbReference>
<sequence length="365" mass="41657">MQKLGIFIYSLGSGGAERVVATLLPTLNLHFDTHLILMSDKISYDIKDTKIHFLEHSKADENAILKFIKLPFLALKYKKLCESLGIDTSFVFLNRPNYIALLARLFGLKTKLVINECTTPSIMYKGFNLTSFINKFLIKLLYNKADLILANSQGNKEDLLKNFKVDELKCKILYNAIDLEGIEEKAKEQISFKEPFILSVGRLDKGKNHALLIRAYARLDTDLKLLILGEGPLKEDLEKLIKSLNLEDKVFLLGFDKNPYKYISKCEFFAFASSFEGFSNVLIECLACSCAVVCTNHQSGAKELFKDNEFGFLVKVNDEKSMFEGLKKMIEDKELVKLYKQKAKFRAKDFDKTKIARLAIEYLKS</sequence>
<name>A0A222MVK0_9BACT</name>
<dbReference type="GO" id="GO:0016757">
    <property type="term" value="F:glycosyltransferase activity"/>
    <property type="evidence" value="ECO:0007669"/>
    <property type="project" value="UniProtKB-KW"/>
</dbReference>
<dbReference type="KEGG" id="cavi:CAV_0410"/>
<dbReference type="InterPro" id="IPR001296">
    <property type="entry name" value="Glyco_trans_1"/>
</dbReference>
<evidence type="ECO:0000313" key="4">
    <source>
        <dbReference type="EMBL" id="ASQ30077.1"/>
    </source>
</evidence>
<dbReference type="EC" id="2.4.1.291" evidence="4"/>
<dbReference type="Pfam" id="PF13439">
    <property type="entry name" value="Glyco_transf_4"/>
    <property type="match status" value="1"/>
</dbReference>
<keyword evidence="4" id="KW-0328">Glycosyltransferase</keyword>
<dbReference type="InterPro" id="IPR028098">
    <property type="entry name" value="Glyco_trans_4-like_N"/>
</dbReference>
<feature type="domain" description="Glycosyltransferase subfamily 4-like N-terminal" evidence="3">
    <location>
        <begin position="14"/>
        <end position="180"/>
    </location>
</feature>
<reference evidence="4 5" key="1">
    <citation type="submission" date="2017-07" db="EMBL/GenBank/DDBJ databases">
        <title>Analysis of two Campylobacter avium genomes and identification of a novel hippuricase gene.</title>
        <authorList>
            <person name="Miller W.G."/>
            <person name="Chapman M.H."/>
            <person name="Yee E."/>
            <person name="Revez J."/>
            <person name="Bono J.L."/>
            <person name="Rossi M."/>
        </authorList>
    </citation>
    <scope>NUCLEOTIDE SEQUENCE [LARGE SCALE GENOMIC DNA]</scope>
    <source>
        <strain evidence="4 5">LMG 24591</strain>
    </source>
</reference>
<dbReference type="Proteomes" id="UP000201169">
    <property type="component" value="Chromosome"/>
</dbReference>
<dbReference type="SUPFAM" id="SSF53756">
    <property type="entry name" value="UDP-Glycosyltransferase/glycogen phosphorylase"/>
    <property type="match status" value="1"/>
</dbReference>
<keyword evidence="5" id="KW-1185">Reference proteome</keyword>
<evidence type="ECO:0000259" key="3">
    <source>
        <dbReference type="Pfam" id="PF13439"/>
    </source>
</evidence>
<dbReference type="GO" id="GO:0009103">
    <property type="term" value="P:lipopolysaccharide biosynthetic process"/>
    <property type="evidence" value="ECO:0007669"/>
    <property type="project" value="TreeGrafter"/>
</dbReference>
<dbReference type="OrthoDB" id="1522162at2"/>
<evidence type="ECO:0000259" key="2">
    <source>
        <dbReference type="Pfam" id="PF00534"/>
    </source>
</evidence>
<accession>A0A222MVK0</accession>
<dbReference type="RefSeq" id="WP_094324863.1">
    <property type="nucleotide sequence ID" value="NZ_CP022347.1"/>
</dbReference>
<dbReference type="EMBL" id="CP022347">
    <property type="protein sequence ID" value="ASQ30077.1"/>
    <property type="molecule type" value="Genomic_DNA"/>
</dbReference>
<evidence type="ECO:0000256" key="1">
    <source>
        <dbReference type="ARBA" id="ARBA00022679"/>
    </source>
</evidence>
<protein>
    <submittedName>
        <fullName evidence="4">N-acetylgalactosamine-N, N'-diacetylbacillosaminyl-diphospho-undecaprenol 4-alpha-N-acetylgalactosaminyltransferase</fullName>
        <ecNumber evidence="4">2.4.1.291</ecNumber>
    </submittedName>
</protein>
<keyword evidence="1 4" id="KW-0808">Transferase</keyword>
<dbReference type="AlphaFoldDB" id="A0A222MVK0"/>